<reference evidence="1 2" key="1">
    <citation type="submission" date="2018-08" db="EMBL/GenBank/DDBJ databases">
        <title>Lysobacter soli KCTC 22011, whole genome shotgun sequence.</title>
        <authorList>
            <person name="Zhang X."/>
            <person name="Feng G."/>
            <person name="Zhu H."/>
        </authorList>
    </citation>
    <scope>NUCLEOTIDE SEQUENCE [LARGE SCALE GENOMIC DNA]</scope>
    <source>
        <strain evidence="1 2">KCTC 22011</strain>
    </source>
</reference>
<dbReference type="EMBL" id="QTJR01000014">
    <property type="protein sequence ID" value="RDY65754.1"/>
    <property type="molecule type" value="Genomic_DNA"/>
</dbReference>
<dbReference type="OrthoDB" id="283083at2"/>
<evidence type="ECO:0000313" key="2">
    <source>
        <dbReference type="Proteomes" id="UP000256829"/>
    </source>
</evidence>
<dbReference type="RefSeq" id="WP_115844038.1">
    <property type="nucleotide sequence ID" value="NZ_CP046603.1"/>
</dbReference>
<accession>A0A3D8V8N7</accession>
<organism evidence="1 2">
    <name type="scientific">Lysobacter soli</name>
    <dbReference type="NCBI Taxonomy" id="453783"/>
    <lineage>
        <taxon>Bacteria</taxon>
        <taxon>Pseudomonadati</taxon>
        <taxon>Pseudomonadota</taxon>
        <taxon>Gammaproteobacteria</taxon>
        <taxon>Lysobacterales</taxon>
        <taxon>Lysobacteraceae</taxon>
        <taxon>Lysobacter</taxon>
    </lineage>
</organism>
<dbReference type="AlphaFoldDB" id="A0A3D8V8N7"/>
<dbReference type="Pfam" id="PF14316">
    <property type="entry name" value="DUF4381"/>
    <property type="match status" value="1"/>
</dbReference>
<evidence type="ECO:0000313" key="1">
    <source>
        <dbReference type="EMBL" id="RDY65754.1"/>
    </source>
</evidence>
<name>A0A3D8V8N7_9GAMM</name>
<keyword evidence="2" id="KW-1185">Reference proteome</keyword>
<gene>
    <name evidence="1" type="ORF">DX912_15855</name>
</gene>
<comment type="caution">
    <text evidence="1">The sequence shown here is derived from an EMBL/GenBank/DDBJ whole genome shotgun (WGS) entry which is preliminary data.</text>
</comment>
<proteinExistence type="predicted"/>
<protein>
    <submittedName>
        <fullName evidence="1">DUF4381 domain-containing protein</fullName>
    </submittedName>
</protein>
<dbReference type="InterPro" id="IPR025489">
    <property type="entry name" value="DUF4381"/>
</dbReference>
<sequence length="161" mass="17924">MAAPASLVLRDIHATTAPSWWPPAPGWWIVAGVVVATFVAIAWWRARVRRRRAAIAALFDREVDAASTPPQQVAAMSELLRRAARTRDARADTLHGEDWLRHLDAAAPKRKRKAPARTDFSEGPGRLLLDGGFRRDVNPGDVAVLRALARERFLHWMGAPR</sequence>
<dbReference type="Proteomes" id="UP000256829">
    <property type="component" value="Unassembled WGS sequence"/>
</dbReference>